<proteinExistence type="predicted"/>
<protein>
    <submittedName>
        <fullName evidence="1">Uncharacterized protein</fullName>
    </submittedName>
</protein>
<comment type="caution">
    <text evidence="1">The sequence shown here is derived from an EMBL/GenBank/DDBJ whole genome shotgun (WGS) entry which is preliminary data.</text>
</comment>
<sequence>MAGKAKQILMPTDDMDFPYVDDNDESRVWCTGQIYEEDYEYCGKVCTSCGKPHGEDEVYILEARKVYLCSDCVVIVTQADMLAAWKEKHGMEGDGSGGEGCV</sequence>
<name>A0A0F9MIG6_9ZZZZ</name>
<organism evidence="1">
    <name type="scientific">marine sediment metagenome</name>
    <dbReference type="NCBI Taxonomy" id="412755"/>
    <lineage>
        <taxon>unclassified sequences</taxon>
        <taxon>metagenomes</taxon>
        <taxon>ecological metagenomes</taxon>
    </lineage>
</organism>
<gene>
    <name evidence="1" type="ORF">LCGC14_1070470</name>
</gene>
<accession>A0A0F9MIG6</accession>
<reference evidence="1" key="1">
    <citation type="journal article" date="2015" name="Nature">
        <title>Complex archaea that bridge the gap between prokaryotes and eukaryotes.</title>
        <authorList>
            <person name="Spang A."/>
            <person name="Saw J.H."/>
            <person name="Jorgensen S.L."/>
            <person name="Zaremba-Niedzwiedzka K."/>
            <person name="Martijn J."/>
            <person name="Lind A.E."/>
            <person name="van Eijk R."/>
            <person name="Schleper C."/>
            <person name="Guy L."/>
            <person name="Ettema T.J."/>
        </authorList>
    </citation>
    <scope>NUCLEOTIDE SEQUENCE</scope>
</reference>
<dbReference type="AlphaFoldDB" id="A0A0F9MIG6"/>
<dbReference type="EMBL" id="LAZR01004605">
    <property type="protein sequence ID" value="KKN07115.1"/>
    <property type="molecule type" value="Genomic_DNA"/>
</dbReference>
<evidence type="ECO:0000313" key="1">
    <source>
        <dbReference type="EMBL" id="KKN07115.1"/>
    </source>
</evidence>